<sequence length="463" mass="48147">MTYETVTVGSYQYQVAFDAPVPVRAHPWAIASGRVVDELTGAAPTVPVTIQVQEPGLSVVSGADGTFALVALPWQRFSMFDTGALSLHLTAIASHYLSYTWEAHLLDLRRHVAAPAVAAGATQVTLNSTAGLFSGQTLWFGPTGATEEATRIAALGPGAQQVTLGAPTQFAHAVGDVVVADEYATTVLSDAPLRRAPTVLRGRTYRRDDATQTITPLAGATIKLTDFWRSLPALRAMQPGAMTDPNPALRQFALACAPGIYLAHGSGTSLQALPLSPVPGTEKNLAAACAAGATALSLTDRVGVSAGRVLWLDAVQGDAAEALPVQSIPAVGSAVEPVSATLSMPTQVVHGVNAGIQVLQPMAATASATLRDAAAAGDRCVLLDGLTGLTASGWAELGIGVAEYQRVSLLNAISDADGYFRFPPLHRLAALQLQAKSGVLPLMSLTVQPDYTQSENWIDIVFA</sequence>
<accession>A0A369UQK7</accession>
<evidence type="ECO:0000313" key="1">
    <source>
        <dbReference type="EMBL" id="RDD83054.1"/>
    </source>
</evidence>
<keyword evidence="2" id="KW-1185">Reference proteome</keyword>
<dbReference type="AlphaFoldDB" id="A0A369UQK7"/>
<gene>
    <name evidence="1" type="ORF">DVJ77_00040</name>
</gene>
<evidence type="ECO:0000313" key="2">
    <source>
        <dbReference type="Proteomes" id="UP000253782"/>
    </source>
</evidence>
<protein>
    <submittedName>
        <fullName evidence="1">Uncharacterized protein</fullName>
    </submittedName>
</protein>
<reference evidence="1 2" key="1">
    <citation type="submission" date="2018-07" db="EMBL/GenBank/DDBJ databases">
        <title>Dyella tabacisoli L4-6T, whole genome shotgun sequence.</title>
        <authorList>
            <person name="Zhou X.-K."/>
            <person name="Li W.-J."/>
            <person name="Duan Y.-Q."/>
        </authorList>
    </citation>
    <scope>NUCLEOTIDE SEQUENCE [LARGE SCALE GENOMIC DNA]</scope>
    <source>
        <strain evidence="1 2">L4-6</strain>
    </source>
</reference>
<organism evidence="1 2">
    <name type="scientific">Dyella tabacisoli</name>
    <dbReference type="NCBI Taxonomy" id="2282381"/>
    <lineage>
        <taxon>Bacteria</taxon>
        <taxon>Pseudomonadati</taxon>
        <taxon>Pseudomonadota</taxon>
        <taxon>Gammaproteobacteria</taxon>
        <taxon>Lysobacterales</taxon>
        <taxon>Rhodanobacteraceae</taxon>
        <taxon>Dyella</taxon>
    </lineage>
</organism>
<dbReference type="RefSeq" id="WP_114843443.1">
    <property type="nucleotide sequence ID" value="NZ_JBHSPE010000001.1"/>
</dbReference>
<proteinExistence type="predicted"/>
<comment type="caution">
    <text evidence="1">The sequence shown here is derived from an EMBL/GenBank/DDBJ whole genome shotgun (WGS) entry which is preliminary data.</text>
</comment>
<name>A0A369UQK7_9GAMM</name>
<dbReference type="EMBL" id="QQAH01000001">
    <property type="protein sequence ID" value="RDD83054.1"/>
    <property type="molecule type" value="Genomic_DNA"/>
</dbReference>
<dbReference type="Proteomes" id="UP000253782">
    <property type="component" value="Unassembled WGS sequence"/>
</dbReference>